<keyword evidence="5" id="KW-0812">Transmembrane</keyword>
<keyword evidence="7" id="KW-1185">Reference proteome</keyword>
<evidence type="ECO:0000256" key="5">
    <source>
        <dbReference type="SAM" id="Phobius"/>
    </source>
</evidence>
<comment type="caution">
    <text evidence="6">The sequence shown here is derived from an EMBL/GenBank/DDBJ whole genome shotgun (WGS) entry which is preliminary data.</text>
</comment>
<evidence type="ECO:0000313" key="7">
    <source>
        <dbReference type="Proteomes" id="UP000308549"/>
    </source>
</evidence>
<proteinExistence type="inferred from homology"/>
<keyword evidence="2" id="KW-0560">Oxidoreductase</keyword>
<dbReference type="Proteomes" id="UP000308549">
    <property type="component" value="Unassembled WGS sequence"/>
</dbReference>
<sequence>MAQQPYQPLSASEEDGEKDVRSAGYKHPHDRTHDHPHRFLWTTLLTYLPWLLTLIFALSTLGLLARKADLQIAGDVAKISPYFRHQITTFQPNQSFVANLTTPSFKNSTHHLWLDIVPKGLGFLHIPNPENNAQLPPPYHRHNKTVYTTSMTHQLHCLYMIMGSYNDIAVNGYTAPPDGEQDPHWHIAHCFDYIRQAIMCAGDVALEGEETTFPEGKTGTDGWNVKHVCKAYGDVYNWLEEMAVDNRTRI</sequence>
<dbReference type="GO" id="GO:0043386">
    <property type="term" value="P:mycotoxin biosynthetic process"/>
    <property type="evidence" value="ECO:0007669"/>
    <property type="project" value="InterPro"/>
</dbReference>
<feature type="region of interest" description="Disordered" evidence="4">
    <location>
        <begin position="1"/>
        <end position="32"/>
    </location>
</feature>
<keyword evidence="5" id="KW-0472">Membrane</keyword>
<dbReference type="InterPro" id="IPR021765">
    <property type="entry name" value="UstYa-like"/>
</dbReference>
<comment type="similarity">
    <text evidence="3">Belongs to the ustYa family.</text>
</comment>
<gene>
    <name evidence="6" type="ORF">B0A50_01005</name>
</gene>
<dbReference type="PANTHER" id="PTHR33365:SF11">
    <property type="entry name" value="TAT PATHWAY SIGNAL SEQUENCE"/>
    <property type="match status" value="1"/>
</dbReference>
<reference evidence="6 7" key="1">
    <citation type="submission" date="2017-03" db="EMBL/GenBank/DDBJ databases">
        <title>Genomes of endolithic fungi from Antarctica.</title>
        <authorList>
            <person name="Coleine C."/>
            <person name="Masonjones S."/>
            <person name="Stajich J.E."/>
        </authorList>
    </citation>
    <scope>NUCLEOTIDE SEQUENCE [LARGE SCALE GENOMIC DNA]</scope>
    <source>
        <strain evidence="6 7">CCFEE 6315</strain>
    </source>
</reference>
<dbReference type="PANTHER" id="PTHR33365">
    <property type="entry name" value="YALI0B05434P"/>
    <property type="match status" value="1"/>
</dbReference>
<accession>A0A4U0UBH0</accession>
<organism evidence="6 7">
    <name type="scientific">Salinomyces thailandicus</name>
    <dbReference type="NCBI Taxonomy" id="706561"/>
    <lineage>
        <taxon>Eukaryota</taxon>
        <taxon>Fungi</taxon>
        <taxon>Dikarya</taxon>
        <taxon>Ascomycota</taxon>
        <taxon>Pezizomycotina</taxon>
        <taxon>Dothideomycetes</taxon>
        <taxon>Dothideomycetidae</taxon>
        <taxon>Mycosphaerellales</taxon>
        <taxon>Teratosphaeriaceae</taxon>
        <taxon>Salinomyces</taxon>
    </lineage>
</organism>
<name>A0A4U0UBH0_9PEZI</name>
<dbReference type="Pfam" id="PF11807">
    <property type="entry name" value="UstYa"/>
    <property type="match status" value="1"/>
</dbReference>
<feature type="transmembrane region" description="Helical" evidence="5">
    <location>
        <begin position="47"/>
        <end position="65"/>
    </location>
</feature>
<evidence type="ECO:0000313" key="6">
    <source>
        <dbReference type="EMBL" id="TKA32780.1"/>
    </source>
</evidence>
<dbReference type="OrthoDB" id="3687641at2759"/>
<comment type="pathway">
    <text evidence="1">Mycotoxin biosynthesis.</text>
</comment>
<evidence type="ECO:0000256" key="3">
    <source>
        <dbReference type="ARBA" id="ARBA00035112"/>
    </source>
</evidence>
<dbReference type="AlphaFoldDB" id="A0A4U0UBH0"/>
<evidence type="ECO:0008006" key="8">
    <source>
        <dbReference type="Google" id="ProtNLM"/>
    </source>
</evidence>
<dbReference type="GO" id="GO:0016491">
    <property type="term" value="F:oxidoreductase activity"/>
    <property type="evidence" value="ECO:0007669"/>
    <property type="project" value="UniProtKB-KW"/>
</dbReference>
<dbReference type="EMBL" id="NAJL01000004">
    <property type="protein sequence ID" value="TKA32780.1"/>
    <property type="molecule type" value="Genomic_DNA"/>
</dbReference>
<keyword evidence="5" id="KW-1133">Transmembrane helix</keyword>
<feature type="compositionally biased region" description="Polar residues" evidence="4">
    <location>
        <begin position="1"/>
        <end position="10"/>
    </location>
</feature>
<protein>
    <recommendedName>
        <fullName evidence="8">Oxidase ustYa</fullName>
    </recommendedName>
</protein>
<evidence type="ECO:0000256" key="2">
    <source>
        <dbReference type="ARBA" id="ARBA00023002"/>
    </source>
</evidence>
<evidence type="ECO:0000256" key="4">
    <source>
        <dbReference type="SAM" id="MobiDB-lite"/>
    </source>
</evidence>
<evidence type="ECO:0000256" key="1">
    <source>
        <dbReference type="ARBA" id="ARBA00004685"/>
    </source>
</evidence>